<keyword evidence="1" id="KW-0805">Transcription regulation</keyword>
<keyword evidence="3" id="KW-0238">DNA-binding</keyword>
<dbReference type="InterPro" id="IPR014284">
    <property type="entry name" value="RNA_pol_sigma-70_dom"/>
</dbReference>
<keyword evidence="4" id="KW-0804">Transcription</keyword>
<dbReference type="EMBL" id="NPBQ01000081">
    <property type="protein sequence ID" value="PAD82761.1"/>
    <property type="molecule type" value="Genomic_DNA"/>
</dbReference>
<name>A0AA91Z0Y1_NIACI</name>
<dbReference type="GO" id="GO:0016987">
    <property type="term" value="F:sigma factor activity"/>
    <property type="evidence" value="ECO:0007669"/>
    <property type="project" value="UniProtKB-KW"/>
</dbReference>
<dbReference type="SUPFAM" id="SSF88946">
    <property type="entry name" value="Sigma2 domain of RNA polymerase sigma factors"/>
    <property type="match status" value="1"/>
</dbReference>
<dbReference type="PANTHER" id="PTHR30603">
    <property type="entry name" value="RNA POLYMERASE SIGMA FACTOR RPO"/>
    <property type="match status" value="1"/>
</dbReference>
<evidence type="ECO:0000313" key="7">
    <source>
        <dbReference type="Proteomes" id="UP000216961"/>
    </source>
</evidence>
<evidence type="ECO:0000256" key="2">
    <source>
        <dbReference type="ARBA" id="ARBA00023082"/>
    </source>
</evidence>
<dbReference type="InterPro" id="IPR050239">
    <property type="entry name" value="Sigma-70_RNA_pol_init_factors"/>
</dbReference>
<dbReference type="Pfam" id="PF04545">
    <property type="entry name" value="Sigma70_r4"/>
    <property type="match status" value="1"/>
</dbReference>
<keyword evidence="2" id="KW-0731">Sigma factor</keyword>
<organism evidence="6 7">
    <name type="scientific">Niallia circulans</name>
    <name type="common">Bacillus circulans</name>
    <dbReference type="NCBI Taxonomy" id="1397"/>
    <lineage>
        <taxon>Bacteria</taxon>
        <taxon>Bacillati</taxon>
        <taxon>Bacillota</taxon>
        <taxon>Bacilli</taxon>
        <taxon>Bacillales</taxon>
        <taxon>Bacillaceae</taxon>
        <taxon>Niallia</taxon>
    </lineage>
</organism>
<dbReference type="InterPro" id="IPR013325">
    <property type="entry name" value="RNA_pol_sigma_r2"/>
</dbReference>
<dbReference type="InterPro" id="IPR036388">
    <property type="entry name" value="WH-like_DNA-bd_sf"/>
</dbReference>
<dbReference type="PRINTS" id="PR00046">
    <property type="entry name" value="SIGMA70FCT"/>
</dbReference>
<dbReference type="Gene3D" id="1.10.601.10">
    <property type="entry name" value="RNA Polymerase Primary Sigma Factor"/>
    <property type="match status" value="1"/>
</dbReference>
<dbReference type="InterPro" id="IPR013324">
    <property type="entry name" value="RNA_pol_sigma_r3/r4-like"/>
</dbReference>
<dbReference type="CDD" id="cd06171">
    <property type="entry name" value="Sigma70_r4"/>
    <property type="match status" value="1"/>
</dbReference>
<protein>
    <recommendedName>
        <fullName evidence="5">RNA polymerase sigma-70 domain-containing protein</fullName>
    </recommendedName>
</protein>
<dbReference type="Pfam" id="PF04542">
    <property type="entry name" value="Sigma70_r2"/>
    <property type="match status" value="1"/>
</dbReference>
<dbReference type="Gene3D" id="1.10.10.10">
    <property type="entry name" value="Winged helix-like DNA-binding domain superfamily/Winged helix DNA-binding domain"/>
    <property type="match status" value="2"/>
</dbReference>
<dbReference type="InterPro" id="IPR007630">
    <property type="entry name" value="RNA_pol_sigma70_r4"/>
</dbReference>
<dbReference type="GO" id="GO:0006352">
    <property type="term" value="P:DNA-templated transcription initiation"/>
    <property type="evidence" value="ECO:0007669"/>
    <property type="project" value="InterPro"/>
</dbReference>
<evidence type="ECO:0000256" key="3">
    <source>
        <dbReference type="ARBA" id="ARBA00023125"/>
    </source>
</evidence>
<dbReference type="PANTHER" id="PTHR30603:SF47">
    <property type="entry name" value="RNA POLYMERASE SIGMA FACTOR SIGD, CHLOROPLASTIC"/>
    <property type="match status" value="1"/>
</dbReference>
<dbReference type="NCBIfam" id="TIGR02937">
    <property type="entry name" value="sigma70-ECF"/>
    <property type="match status" value="1"/>
</dbReference>
<dbReference type="GO" id="GO:0003677">
    <property type="term" value="F:DNA binding"/>
    <property type="evidence" value="ECO:0007669"/>
    <property type="project" value="UniProtKB-KW"/>
</dbReference>
<comment type="caution">
    <text evidence="6">The sequence shown here is derived from an EMBL/GenBank/DDBJ whole genome shotgun (WGS) entry which is preliminary data.</text>
</comment>
<reference evidence="6 7" key="1">
    <citation type="submission" date="2017-07" db="EMBL/GenBank/DDBJ databases">
        <title>Isolation and whole genome analysis of endospore-forming bacteria from heroin.</title>
        <authorList>
            <person name="Kalinowski J."/>
            <person name="Ahrens B."/>
            <person name="Al-Dilaimi A."/>
            <person name="Winkler A."/>
            <person name="Wibberg D."/>
            <person name="Schleenbecker U."/>
            <person name="Ruckert C."/>
            <person name="Wolfel R."/>
            <person name="Grass G."/>
        </authorList>
    </citation>
    <scope>NUCLEOTIDE SEQUENCE [LARGE SCALE GENOMIC DNA]</scope>
    <source>
        <strain evidence="6 7">7521-2</strain>
    </source>
</reference>
<dbReference type="Proteomes" id="UP000216961">
    <property type="component" value="Unassembled WGS sequence"/>
</dbReference>
<dbReference type="InterPro" id="IPR000943">
    <property type="entry name" value="RNA_pol_sigma70"/>
</dbReference>
<evidence type="ECO:0000313" key="6">
    <source>
        <dbReference type="EMBL" id="PAD82761.1"/>
    </source>
</evidence>
<evidence type="ECO:0000256" key="4">
    <source>
        <dbReference type="ARBA" id="ARBA00023163"/>
    </source>
</evidence>
<dbReference type="AlphaFoldDB" id="A0AA91Z0Y1"/>
<dbReference type="PROSITE" id="PS00716">
    <property type="entry name" value="SIGMA70_2"/>
    <property type="match status" value="1"/>
</dbReference>
<evidence type="ECO:0000259" key="5">
    <source>
        <dbReference type="PROSITE" id="PS00716"/>
    </source>
</evidence>
<feature type="domain" description="RNA polymerase sigma-70" evidence="5">
    <location>
        <begin position="374"/>
        <end position="400"/>
    </location>
</feature>
<dbReference type="InterPro" id="IPR007627">
    <property type="entry name" value="RNA_pol_sigma70_r2"/>
</dbReference>
<sequence length="416" mass="48673">MVLLYYIYYKFGIFHRRCYKMSSNLAIIFDHRLLNFNSESIINIDWLCNIYRVETRQNITPDEVIIYLKQKGYYKYKSASIPIKSLFEKDQSVSSIENEIAQSESFHTESINTKDISEPLAKFNPNDFLDDLENGTIDISNITYKDNPYLLEKIKSEDDVQALELLITANLKLVKKIAKRYMGIGHKLEFDDLVNTGAIGLMKAIERFDISLDYSFSTYATFWIRQAITRYINDNGYTIRIPVHLHETINKLRKFERDSIEAHGHIDIEFVSKRLDVTIEKYYDLKNIEYSFLNITSLNLIVSDENDDTDLIDLVIPSTDMDYNINLFELKNPIDQIIENDIYITLLNLIGELPKRQADILKKRMGFGDGEPKTLEEIGQDYSLTRERIRQIESKALTKLRSLLLYKQIDHFDLVP</sequence>
<evidence type="ECO:0000256" key="1">
    <source>
        <dbReference type="ARBA" id="ARBA00023015"/>
    </source>
</evidence>
<gene>
    <name evidence="6" type="ORF">CHH57_13165</name>
</gene>
<accession>A0AA91Z0Y1</accession>
<proteinExistence type="predicted"/>
<dbReference type="SUPFAM" id="SSF88659">
    <property type="entry name" value="Sigma3 and sigma4 domains of RNA polymerase sigma factors"/>
    <property type="match status" value="1"/>
</dbReference>